<keyword evidence="1" id="KW-0472">Membrane</keyword>
<evidence type="ECO:0000256" key="1">
    <source>
        <dbReference type="SAM" id="Phobius"/>
    </source>
</evidence>
<name>A0A3A1R4K9_9BACI</name>
<keyword evidence="1" id="KW-0812">Transmembrane</keyword>
<dbReference type="EMBL" id="QXIR01000004">
    <property type="protein sequence ID" value="RIW37297.1"/>
    <property type="molecule type" value="Genomic_DNA"/>
</dbReference>
<dbReference type="RefSeq" id="WP_119545715.1">
    <property type="nucleotide sequence ID" value="NZ_QXIR01000004.1"/>
</dbReference>
<reference evidence="2 3" key="1">
    <citation type="submission" date="2018-09" db="EMBL/GenBank/DDBJ databases">
        <title>Bacillus saliacetes sp. nov., isolated from Thai shrimp paste (Ka-pi).</title>
        <authorList>
            <person name="Daroonpunt R."/>
            <person name="Tanasupawat S."/>
            <person name="Yiamsombut S."/>
        </authorList>
    </citation>
    <scope>NUCLEOTIDE SEQUENCE [LARGE SCALE GENOMIC DNA]</scope>
    <source>
        <strain evidence="2 3">SKP7-4</strain>
    </source>
</reference>
<evidence type="ECO:0000313" key="3">
    <source>
        <dbReference type="Proteomes" id="UP000265801"/>
    </source>
</evidence>
<organism evidence="2 3">
    <name type="scientific">Bacillus salacetis</name>
    <dbReference type="NCBI Taxonomy" id="2315464"/>
    <lineage>
        <taxon>Bacteria</taxon>
        <taxon>Bacillati</taxon>
        <taxon>Bacillota</taxon>
        <taxon>Bacilli</taxon>
        <taxon>Bacillales</taxon>
        <taxon>Bacillaceae</taxon>
        <taxon>Bacillus</taxon>
    </lineage>
</organism>
<keyword evidence="3" id="KW-1185">Reference proteome</keyword>
<keyword evidence="1" id="KW-1133">Transmembrane helix</keyword>
<protein>
    <submittedName>
        <fullName evidence="2">Uncharacterized protein</fullName>
    </submittedName>
</protein>
<dbReference type="AlphaFoldDB" id="A0A3A1R4K9"/>
<gene>
    <name evidence="2" type="ORF">D3H55_04460</name>
</gene>
<evidence type="ECO:0000313" key="2">
    <source>
        <dbReference type="EMBL" id="RIW37297.1"/>
    </source>
</evidence>
<comment type="caution">
    <text evidence="2">The sequence shown here is derived from an EMBL/GenBank/DDBJ whole genome shotgun (WGS) entry which is preliminary data.</text>
</comment>
<sequence length="64" mass="7064">MVIVFTMLIINLSAVMHNKKVDRSYEPADLRGYTVKTTIMAVLAGIGMAVAVILFSFFKVLSNI</sequence>
<proteinExistence type="predicted"/>
<accession>A0A3A1R4K9</accession>
<feature type="transmembrane region" description="Helical" evidence="1">
    <location>
        <begin position="38"/>
        <end position="58"/>
    </location>
</feature>
<dbReference type="Proteomes" id="UP000265801">
    <property type="component" value="Unassembled WGS sequence"/>
</dbReference>